<evidence type="ECO:0000256" key="5">
    <source>
        <dbReference type="ARBA" id="ARBA00023186"/>
    </source>
</evidence>
<dbReference type="PROSITE" id="PS01036">
    <property type="entry name" value="HSP70_3"/>
    <property type="match status" value="1"/>
</dbReference>
<dbReference type="InterPro" id="IPR013126">
    <property type="entry name" value="Hsp_70_fam"/>
</dbReference>
<keyword evidence="4 6" id="KW-0346">Stress response</keyword>
<dbReference type="PANTHER" id="PTHR19375">
    <property type="entry name" value="HEAT SHOCK PROTEIN 70KDA"/>
    <property type="match status" value="1"/>
</dbReference>
<organism evidence="6">
    <name type="scientific">Mesomycoplasma hyopneumoniae</name>
    <name type="common">Mycoplasma hyopneumoniae</name>
    <dbReference type="NCBI Taxonomy" id="2099"/>
    <lineage>
        <taxon>Bacteria</taxon>
        <taxon>Bacillati</taxon>
        <taxon>Mycoplasmatota</taxon>
        <taxon>Mycoplasmoidales</taxon>
        <taxon>Metamycoplasmataceae</taxon>
        <taxon>Mesomycoplasma</taxon>
    </lineage>
</organism>
<protein>
    <submittedName>
        <fullName evidence="6">Heat shock protein 70</fullName>
    </submittedName>
</protein>
<keyword evidence="2" id="KW-0547">Nucleotide-binding</keyword>
<gene>
    <name evidence="6" type="primary">hsp70</name>
</gene>
<keyword evidence="5" id="KW-0143">Chaperone</keyword>
<dbReference type="GO" id="GO:0140662">
    <property type="term" value="F:ATP-dependent protein folding chaperone"/>
    <property type="evidence" value="ECO:0007669"/>
    <property type="project" value="InterPro"/>
</dbReference>
<sequence>INEPTAAALAFGLDKTEKEMKVLVYDLGGGTFDVSVLELSGGTFEVLSTSGDNHLGGDDWDNEIVNWLVKKIKEEYDFDPKSDKMALTRLKEEAEKTKINLSNQSVSTVSLPFLGMGKNGPINVELELKRSEFEKMTAHLIDRTRKPIVDALKQAKIEASDLDEVLLVGGSTRMPAVQSMIEHTLNKKP</sequence>
<reference evidence="6" key="1">
    <citation type="submission" date="1999-12" db="EMBL/GenBank/DDBJ databases">
        <title>Analysis of hsp70 genes of mycoplasmas.</title>
        <authorList>
            <person name="Runge M."/>
            <person name="Scherm B."/>
            <person name="Niewint J."/>
            <person name="Gerlach G.F."/>
        </authorList>
    </citation>
    <scope>NUCLEOTIDE SEQUENCE</scope>
    <source>
        <strain evidence="6">J</strain>
    </source>
</reference>
<dbReference type="AlphaFoldDB" id="Q9K4Z9"/>
<accession>Q9K4Z9</accession>
<dbReference type="InterPro" id="IPR018181">
    <property type="entry name" value="Heat_shock_70_CS"/>
</dbReference>
<dbReference type="FunFam" id="3.90.640.10:FF:000003">
    <property type="entry name" value="Molecular chaperone DnaK"/>
    <property type="match status" value="1"/>
</dbReference>
<dbReference type="Gene3D" id="3.30.420.40">
    <property type="match status" value="2"/>
</dbReference>
<dbReference type="PROSITE" id="PS00329">
    <property type="entry name" value="HSP70_2"/>
    <property type="match status" value="1"/>
</dbReference>
<dbReference type="EMBL" id="AJ251842">
    <property type="protein sequence ID" value="CAB96379.1"/>
    <property type="molecule type" value="Genomic_DNA"/>
</dbReference>
<evidence type="ECO:0000256" key="2">
    <source>
        <dbReference type="ARBA" id="ARBA00022741"/>
    </source>
</evidence>
<dbReference type="SUPFAM" id="SSF53067">
    <property type="entry name" value="Actin-like ATPase domain"/>
    <property type="match status" value="1"/>
</dbReference>
<dbReference type="Gene3D" id="3.90.640.10">
    <property type="entry name" value="Actin, Chain A, domain 4"/>
    <property type="match status" value="1"/>
</dbReference>
<proteinExistence type="inferred from homology"/>
<evidence type="ECO:0000313" key="6">
    <source>
        <dbReference type="EMBL" id="CAB96379.1"/>
    </source>
</evidence>
<dbReference type="InterPro" id="IPR043129">
    <property type="entry name" value="ATPase_NBD"/>
</dbReference>
<evidence type="ECO:0000256" key="4">
    <source>
        <dbReference type="ARBA" id="ARBA00023016"/>
    </source>
</evidence>
<evidence type="ECO:0000256" key="3">
    <source>
        <dbReference type="ARBA" id="ARBA00022840"/>
    </source>
</evidence>
<comment type="similarity">
    <text evidence="1">Belongs to the heat shock protein 70 family.</text>
</comment>
<name>Q9K4Z9_MESHO</name>
<keyword evidence="3" id="KW-0067">ATP-binding</keyword>
<dbReference type="PRINTS" id="PR00301">
    <property type="entry name" value="HEATSHOCK70"/>
</dbReference>
<dbReference type="GO" id="GO:0005524">
    <property type="term" value="F:ATP binding"/>
    <property type="evidence" value="ECO:0007669"/>
    <property type="project" value="UniProtKB-KW"/>
</dbReference>
<feature type="non-terminal residue" evidence="6">
    <location>
        <position position="1"/>
    </location>
</feature>
<dbReference type="Pfam" id="PF00012">
    <property type="entry name" value="HSP70"/>
    <property type="match status" value="1"/>
</dbReference>
<feature type="non-terminal residue" evidence="6">
    <location>
        <position position="189"/>
    </location>
</feature>
<evidence type="ECO:0000256" key="1">
    <source>
        <dbReference type="ARBA" id="ARBA00007381"/>
    </source>
</evidence>